<evidence type="ECO:0000313" key="3">
    <source>
        <dbReference type="EMBL" id="CAB4564475.1"/>
    </source>
</evidence>
<keyword evidence="1" id="KW-0812">Transmembrane</keyword>
<dbReference type="AlphaFoldDB" id="A0A6J6BG57"/>
<evidence type="ECO:0000313" key="2">
    <source>
        <dbReference type="EMBL" id="CAB4537637.1"/>
    </source>
</evidence>
<feature type="transmembrane region" description="Helical" evidence="1">
    <location>
        <begin position="6"/>
        <end position="28"/>
    </location>
</feature>
<keyword evidence="1" id="KW-0472">Membrane</keyword>
<reference evidence="2" key="1">
    <citation type="submission" date="2020-05" db="EMBL/GenBank/DDBJ databases">
        <authorList>
            <person name="Chiriac C."/>
            <person name="Salcher M."/>
            <person name="Ghai R."/>
            <person name="Kavagutti S V."/>
        </authorList>
    </citation>
    <scope>NUCLEOTIDE SEQUENCE</scope>
</reference>
<dbReference type="Pfam" id="PF02325">
    <property type="entry name" value="CCB3_YggT"/>
    <property type="match status" value="1"/>
</dbReference>
<sequence>MSIVGLVLYWALQIFFYAMLARFISDLVMSLRPGWRPRGILLPVLDFAYTLTDPPIRFVRRFVPPLQLGGISLDLAWTVVVFAVIILQGFARSL</sequence>
<dbReference type="EMBL" id="CAEZTO010000002">
    <property type="protein sequence ID" value="CAB4564475.1"/>
    <property type="molecule type" value="Genomic_DNA"/>
</dbReference>
<name>A0A6J6BG57_9ZZZZ</name>
<proteinExistence type="predicted"/>
<evidence type="ECO:0000256" key="1">
    <source>
        <dbReference type="SAM" id="Phobius"/>
    </source>
</evidence>
<accession>A0A6J6BG57</accession>
<protein>
    <submittedName>
        <fullName evidence="2">Unannotated protein</fullName>
    </submittedName>
</protein>
<feature type="transmembrane region" description="Helical" evidence="1">
    <location>
        <begin position="66"/>
        <end position="91"/>
    </location>
</feature>
<dbReference type="InterPro" id="IPR003425">
    <property type="entry name" value="CCB3/YggT"/>
</dbReference>
<dbReference type="GO" id="GO:0016020">
    <property type="term" value="C:membrane"/>
    <property type="evidence" value="ECO:0007669"/>
    <property type="project" value="InterPro"/>
</dbReference>
<keyword evidence="1" id="KW-1133">Transmembrane helix</keyword>
<organism evidence="2">
    <name type="scientific">freshwater metagenome</name>
    <dbReference type="NCBI Taxonomy" id="449393"/>
    <lineage>
        <taxon>unclassified sequences</taxon>
        <taxon>metagenomes</taxon>
        <taxon>ecological metagenomes</taxon>
    </lineage>
</organism>
<dbReference type="EMBL" id="CAEZST010000001">
    <property type="protein sequence ID" value="CAB4537637.1"/>
    <property type="molecule type" value="Genomic_DNA"/>
</dbReference>
<gene>
    <name evidence="2" type="ORF">UFOPK1503_00021</name>
    <name evidence="3" type="ORF">UFOPK1693_00257</name>
</gene>